<evidence type="ECO:0000313" key="7">
    <source>
        <dbReference type="Proteomes" id="UP000239237"/>
    </source>
</evidence>
<feature type="chain" id="PRO_5015522932" description="TrbL/VirB6 plasmid conjugal transfer protein" evidence="3">
    <location>
        <begin position="26"/>
        <end position="658"/>
    </location>
</feature>
<dbReference type="Proteomes" id="UP000239237">
    <property type="component" value="Unassembled WGS sequence"/>
</dbReference>
<dbReference type="InterPro" id="IPR058112">
    <property type="entry name" value="CD3337_EF1877-like"/>
</dbReference>
<keyword evidence="7" id="KW-1185">Reference proteome</keyword>
<feature type="compositionally biased region" description="Polar residues" evidence="1">
    <location>
        <begin position="40"/>
        <end position="70"/>
    </location>
</feature>
<reference evidence="5 6" key="2">
    <citation type="submission" date="2018-02" db="EMBL/GenBank/DDBJ databases">
        <authorList>
            <person name="Cohen D.B."/>
            <person name="Kent A.D."/>
        </authorList>
    </citation>
    <scope>NUCLEOTIDE SEQUENCE [LARGE SCALE GENOMIC DNA]</scope>
    <source>
        <strain evidence="5 6">CECT 9216</strain>
    </source>
</reference>
<proteinExistence type="predicted"/>
<feature type="signal peptide" evidence="3">
    <location>
        <begin position="1"/>
        <end position="25"/>
    </location>
</feature>
<evidence type="ECO:0008006" key="8">
    <source>
        <dbReference type="Google" id="ProtNLM"/>
    </source>
</evidence>
<keyword evidence="3" id="KW-0732">Signal</keyword>
<sequence length="658" mass="72987">MKRILLTLAVLLGTAFFVPQSVVLADGTIGSSNANSSVIGKNNKSSLNTDTTKQTNSLSNDGSPANQSESTIRDKLGETSGSPDMNWVTSNILANYKMYHEDGSITDFALGASHIVTDLFTAINLNIVYPLFDQSLSTMFDLTNITNGVNNILTDVGQYTKSSWQSQAFKGLLYLAFGVGLVWVFAKTFNHGGGLKSILTVLVIAIIGTAWVGSGSKVLQTINTLTSQAQTQVFTATSNINQTSFSDTGDSFQNALRYVYFQKAVERPFALGNFGQADVASAYQNKDKQGNPYRLIGGNVDDKVIASFASKNHYISKDGGLEWYQSAIAFMSPVMSVAYGVPLLVIGLANLLVQLGAVLLYYLAPFTILISLLPKFANSALKTAMGALGLLFAKVGLLFGIMFVSWVGNVTDVVVPVKGSASAMLNSIVYITLMILLWKNKSWLVQTISGSSIANNAMNKISMTKAGRKALNATGEMKSRANQLYTGARSGFNQGKQWRDNYQTKHNSEFDDNALRDELRSEQQAQRKQNRKEYLAKDMQKHARKIRKQRAERLNKMKQQKNQTNVAKDNTDNPPRYQRSKKLKTDWVSTQEYVNQVVNQENPRTQYVVKNTANAITHKPYLRAKRLKKQSPNDFNQKLQQNIDQRQQRKERLEQELK</sequence>
<organism evidence="5 6">
    <name type="scientific">Leuconostoc suionicum</name>
    <dbReference type="NCBI Taxonomy" id="1511761"/>
    <lineage>
        <taxon>Bacteria</taxon>
        <taxon>Bacillati</taxon>
        <taxon>Bacillota</taxon>
        <taxon>Bacilli</taxon>
        <taxon>Lactobacillales</taxon>
        <taxon>Lactobacillaceae</taxon>
        <taxon>Leuconostoc</taxon>
    </lineage>
</organism>
<protein>
    <recommendedName>
        <fullName evidence="8">TrbL/VirB6 plasmid conjugal transfer protein</fullName>
    </recommendedName>
</protein>
<feature type="transmembrane region" description="Helical" evidence="2">
    <location>
        <begin position="323"/>
        <end position="345"/>
    </location>
</feature>
<feature type="transmembrane region" description="Helical" evidence="2">
    <location>
        <begin position="195"/>
        <end position="213"/>
    </location>
</feature>
<reference evidence="4 7" key="1">
    <citation type="submission" date="2018-02" db="EMBL/GenBank/DDBJ databases">
        <authorList>
            <person name="Rodrigo-Torres L."/>
            <person name="Arahal R. D."/>
            <person name="Lucena T."/>
        </authorList>
    </citation>
    <scope>NUCLEOTIDE SEQUENCE [LARGE SCALE GENOMIC DNA]</scope>
    <source>
        <strain evidence="4 7">CECT 8486</strain>
    </source>
</reference>
<feature type="compositionally biased region" description="Basic and acidic residues" evidence="1">
    <location>
        <begin position="646"/>
        <end position="658"/>
    </location>
</feature>
<evidence type="ECO:0000256" key="1">
    <source>
        <dbReference type="SAM" id="MobiDB-lite"/>
    </source>
</evidence>
<evidence type="ECO:0000313" key="5">
    <source>
        <dbReference type="EMBL" id="SPE06728.1"/>
    </source>
</evidence>
<keyword evidence="2" id="KW-1133">Transmembrane helix</keyword>
<dbReference type="Proteomes" id="UP000237923">
    <property type="component" value="Unassembled WGS sequence"/>
</dbReference>
<keyword evidence="2" id="KW-0812">Transmembrane</keyword>
<evidence type="ECO:0000313" key="4">
    <source>
        <dbReference type="EMBL" id="SPD91503.1"/>
    </source>
</evidence>
<dbReference type="RefSeq" id="WP_105299603.1">
    <property type="nucleotide sequence ID" value="NZ_OKQR01000001.1"/>
</dbReference>
<keyword evidence="2" id="KW-0472">Membrane</keyword>
<accession>A0A2N9K828</accession>
<name>A0A2N9K828_9LACO</name>
<feature type="transmembrane region" description="Helical" evidence="2">
    <location>
        <begin position="419"/>
        <end position="438"/>
    </location>
</feature>
<feature type="region of interest" description="Disordered" evidence="1">
    <location>
        <begin position="554"/>
        <end position="579"/>
    </location>
</feature>
<feature type="compositionally biased region" description="Polar residues" evidence="1">
    <location>
        <begin position="630"/>
        <end position="644"/>
    </location>
</feature>
<dbReference type="EMBL" id="OKQU01000001">
    <property type="protein sequence ID" value="SPE06728.1"/>
    <property type="molecule type" value="Genomic_DNA"/>
</dbReference>
<feature type="region of interest" description="Disordered" evidence="1">
    <location>
        <begin position="627"/>
        <end position="658"/>
    </location>
</feature>
<feature type="transmembrane region" description="Helical" evidence="2">
    <location>
        <begin position="171"/>
        <end position="189"/>
    </location>
</feature>
<feature type="transmembrane region" description="Helical" evidence="2">
    <location>
        <begin position="351"/>
        <end position="373"/>
    </location>
</feature>
<feature type="region of interest" description="Disordered" evidence="1">
    <location>
        <begin position="40"/>
        <end position="82"/>
    </location>
</feature>
<gene>
    <name evidence="4" type="ORF">LES8486_00483</name>
    <name evidence="5" type="ORF">LES9216_00630</name>
</gene>
<dbReference type="AlphaFoldDB" id="A0A2N9K828"/>
<evidence type="ECO:0000313" key="6">
    <source>
        <dbReference type="Proteomes" id="UP000237923"/>
    </source>
</evidence>
<feature type="transmembrane region" description="Helical" evidence="2">
    <location>
        <begin position="385"/>
        <end position="407"/>
    </location>
</feature>
<dbReference type="NCBIfam" id="NF046089">
    <property type="entry name" value="CD3337_EF1877"/>
    <property type="match status" value="1"/>
</dbReference>
<dbReference type="EMBL" id="OKQR01000001">
    <property type="protein sequence ID" value="SPD91503.1"/>
    <property type="molecule type" value="Genomic_DNA"/>
</dbReference>
<evidence type="ECO:0000256" key="3">
    <source>
        <dbReference type="SAM" id="SignalP"/>
    </source>
</evidence>
<evidence type="ECO:0000256" key="2">
    <source>
        <dbReference type="SAM" id="Phobius"/>
    </source>
</evidence>